<reference evidence="4 5" key="1">
    <citation type="submission" date="2019-03" db="EMBL/GenBank/DDBJ databases">
        <title>Genomic Encyclopedia of Type Strains, Phase III (KMG-III): the genomes of soil and plant-associated and newly described type strains.</title>
        <authorList>
            <person name="Whitman W."/>
        </authorList>
    </citation>
    <scope>NUCLEOTIDE SEQUENCE [LARGE SCALE GENOMIC DNA]</scope>
    <source>
        <strain evidence="4 5">CECT 7972</strain>
    </source>
</reference>
<organism evidence="4 5">
    <name type="scientific">Listeria rocourtiae</name>
    <dbReference type="NCBI Taxonomy" id="647910"/>
    <lineage>
        <taxon>Bacteria</taxon>
        <taxon>Bacillati</taxon>
        <taxon>Bacillota</taxon>
        <taxon>Bacilli</taxon>
        <taxon>Bacillales</taxon>
        <taxon>Listeriaceae</taxon>
        <taxon>Listeria</taxon>
    </lineage>
</organism>
<protein>
    <submittedName>
        <fullName evidence="4">Putative NBD/HSP70 family sugar kinase</fullName>
    </submittedName>
</protein>
<dbReference type="Pfam" id="PF13412">
    <property type="entry name" value="HTH_24"/>
    <property type="match status" value="1"/>
</dbReference>
<dbReference type="SUPFAM" id="SSF46785">
    <property type="entry name" value="Winged helix' DNA-binding domain"/>
    <property type="match status" value="1"/>
</dbReference>
<keyword evidence="4" id="KW-0418">Kinase</keyword>
<dbReference type="SUPFAM" id="SSF53067">
    <property type="entry name" value="Actin-like ATPase domain"/>
    <property type="match status" value="1"/>
</dbReference>
<comment type="similarity">
    <text evidence="2">Belongs to the ROK (NagC/XylR) family.</text>
</comment>
<dbReference type="InterPro" id="IPR000600">
    <property type="entry name" value="ROK"/>
</dbReference>
<evidence type="ECO:0000256" key="3">
    <source>
        <dbReference type="ARBA" id="ARBA00022629"/>
    </source>
</evidence>
<keyword evidence="5" id="KW-1185">Reference proteome</keyword>
<keyword evidence="3" id="KW-0859">Xylose metabolism</keyword>
<dbReference type="GO" id="GO:0016301">
    <property type="term" value="F:kinase activity"/>
    <property type="evidence" value="ECO:0007669"/>
    <property type="project" value="UniProtKB-KW"/>
</dbReference>
<dbReference type="GO" id="GO:0042732">
    <property type="term" value="P:D-xylose metabolic process"/>
    <property type="evidence" value="ECO:0007669"/>
    <property type="project" value="UniProtKB-KW"/>
</dbReference>
<dbReference type="Gene3D" id="1.10.10.10">
    <property type="entry name" value="Winged helix-like DNA-binding domain superfamily/Winged helix DNA-binding domain"/>
    <property type="match status" value="1"/>
</dbReference>
<name>A0A4R6ZFL8_9LIST</name>
<dbReference type="PANTHER" id="PTHR18964">
    <property type="entry name" value="ROK (REPRESSOR, ORF, KINASE) FAMILY"/>
    <property type="match status" value="1"/>
</dbReference>
<dbReference type="InterPro" id="IPR036390">
    <property type="entry name" value="WH_DNA-bd_sf"/>
</dbReference>
<comment type="caution">
    <text evidence="4">The sequence shown here is derived from an EMBL/GenBank/DDBJ whole genome shotgun (WGS) entry which is preliminary data.</text>
</comment>
<keyword evidence="4" id="KW-0808">Transferase</keyword>
<evidence type="ECO:0000313" key="5">
    <source>
        <dbReference type="Proteomes" id="UP000295558"/>
    </source>
</evidence>
<dbReference type="Proteomes" id="UP000295558">
    <property type="component" value="Unassembled WGS sequence"/>
</dbReference>
<dbReference type="AlphaFoldDB" id="A0A4R6ZFL8"/>
<dbReference type="PANTHER" id="PTHR18964:SF149">
    <property type="entry name" value="BIFUNCTIONAL UDP-N-ACETYLGLUCOSAMINE 2-EPIMERASE_N-ACETYLMANNOSAMINE KINASE"/>
    <property type="match status" value="1"/>
</dbReference>
<dbReference type="InterPro" id="IPR043129">
    <property type="entry name" value="ATPase_NBD"/>
</dbReference>
<gene>
    <name evidence="4" type="ORF">DFP96_11621</name>
</gene>
<dbReference type="Gene3D" id="3.30.420.40">
    <property type="match status" value="2"/>
</dbReference>
<dbReference type="InterPro" id="IPR036388">
    <property type="entry name" value="WH-like_DNA-bd_sf"/>
</dbReference>
<proteinExistence type="inferred from homology"/>
<accession>A0A4R6ZFL8</accession>
<evidence type="ECO:0000256" key="1">
    <source>
        <dbReference type="ARBA" id="ARBA00002486"/>
    </source>
</evidence>
<keyword evidence="3" id="KW-0119">Carbohydrate metabolism</keyword>
<dbReference type="EMBL" id="SNZK01000016">
    <property type="protein sequence ID" value="TDR50923.1"/>
    <property type="molecule type" value="Genomic_DNA"/>
</dbReference>
<evidence type="ECO:0000313" key="4">
    <source>
        <dbReference type="EMBL" id="TDR50923.1"/>
    </source>
</evidence>
<dbReference type="RefSeq" id="WP_185460606.1">
    <property type="nucleotide sequence ID" value="NZ_JAASUO010000012.1"/>
</dbReference>
<dbReference type="STRING" id="1265846.PROCOU_08774"/>
<comment type="function">
    <text evidence="1">Transcriptional repressor of xylose-utilizing enzymes.</text>
</comment>
<sequence>MVSNMLEAFLTTQNSKVKKLKILYNLIRKHAGITVEELLAETGMKPATCARLLDELSKADLINSSKLGVSTGGRKPILYHINPEKSYLIGIEVTNIYSTIVLSDLNLKELGHKKIKMGAPTSIYNVLDIFAEQLLDLLSEHEKQIAEILGIGISIDDLFDQVNQTTDIAPSDIENYLASKIPTYIMVGSGVNFAALAEYRIHYWQTSERFLMTTCDIEIRSAEIVDGIVASSNNSMTNAFGHTTIDTNGSRCYCGSYGCLHTYSSLPAIKAKIQHDLKQGKPSILTEDMGNIDVIDYFTIFQSLEKNDSLCHEVLKNAAYYYGIALSNLILTTQPDTVVCGGTLVPKGTFFEDVKKTAEERLLAFPKIKTTIHPAKESYEIVAQGAGGMVLERFLNA</sequence>
<dbReference type="Pfam" id="PF00480">
    <property type="entry name" value="ROK"/>
    <property type="match status" value="1"/>
</dbReference>
<evidence type="ECO:0000256" key="2">
    <source>
        <dbReference type="ARBA" id="ARBA00006479"/>
    </source>
</evidence>